<keyword evidence="2" id="KW-0472">Membrane</keyword>
<keyword evidence="2" id="KW-1133">Transmembrane helix</keyword>
<evidence type="ECO:0000313" key="4">
    <source>
        <dbReference type="Proteomes" id="UP000198925"/>
    </source>
</evidence>
<organism evidence="3 4">
    <name type="scientific">Belnapia rosea</name>
    <dbReference type="NCBI Taxonomy" id="938405"/>
    <lineage>
        <taxon>Bacteria</taxon>
        <taxon>Pseudomonadati</taxon>
        <taxon>Pseudomonadota</taxon>
        <taxon>Alphaproteobacteria</taxon>
        <taxon>Acetobacterales</taxon>
        <taxon>Roseomonadaceae</taxon>
        <taxon>Belnapia</taxon>
    </lineage>
</organism>
<proteinExistence type="predicted"/>
<evidence type="ECO:0000256" key="1">
    <source>
        <dbReference type="SAM" id="MobiDB-lite"/>
    </source>
</evidence>
<gene>
    <name evidence="3" type="ORF">SAMN04487779_100141</name>
</gene>
<name>A0A1G6J3Z8_9PROT</name>
<evidence type="ECO:0000313" key="3">
    <source>
        <dbReference type="EMBL" id="SDC12985.1"/>
    </source>
</evidence>
<evidence type="ECO:0000256" key="2">
    <source>
        <dbReference type="SAM" id="Phobius"/>
    </source>
</evidence>
<dbReference type="RefSeq" id="WP_090560388.1">
    <property type="nucleotide sequence ID" value="NZ_FMXZ01000001.1"/>
</dbReference>
<protein>
    <submittedName>
        <fullName evidence="3">Uncharacterized protein</fullName>
    </submittedName>
</protein>
<feature type="region of interest" description="Disordered" evidence="1">
    <location>
        <begin position="30"/>
        <end position="76"/>
    </location>
</feature>
<dbReference type="STRING" id="938405.SAMN02927895_00228"/>
<feature type="transmembrane region" description="Helical" evidence="2">
    <location>
        <begin position="6"/>
        <end position="23"/>
    </location>
</feature>
<dbReference type="EMBL" id="FMZX01000001">
    <property type="protein sequence ID" value="SDC12985.1"/>
    <property type="molecule type" value="Genomic_DNA"/>
</dbReference>
<keyword evidence="2" id="KW-0812">Transmembrane</keyword>
<sequence>MTSETFILLSGSLTFGVPIVLAIRELRGLRRGGGGHSEPAAPRPAPRPRGGSGRPLPDCLIPKPRPARPPRVRELA</sequence>
<dbReference type="AlphaFoldDB" id="A0A1G6J3Z8"/>
<dbReference type="Proteomes" id="UP000198925">
    <property type="component" value="Unassembled WGS sequence"/>
</dbReference>
<keyword evidence="4" id="KW-1185">Reference proteome</keyword>
<accession>A0A1G6J3Z8</accession>
<reference evidence="3 4" key="1">
    <citation type="submission" date="2016-10" db="EMBL/GenBank/DDBJ databases">
        <authorList>
            <person name="de Groot N.N."/>
        </authorList>
    </citation>
    <scope>NUCLEOTIDE SEQUENCE [LARGE SCALE GENOMIC DNA]</scope>
    <source>
        <strain evidence="3 4">CPCC 100156</strain>
    </source>
</reference>